<reference evidence="2 3" key="1">
    <citation type="submission" date="2022-05" db="EMBL/GenBank/DDBJ databases">
        <authorList>
            <consortium name="Genoscope - CEA"/>
            <person name="William W."/>
        </authorList>
    </citation>
    <scope>NUCLEOTIDE SEQUENCE [LARGE SCALE GENOMIC DNA]</scope>
</reference>
<gene>
    <name evidence="2" type="ORF">PEVE_00011117</name>
</gene>
<evidence type="ECO:0000313" key="3">
    <source>
        <dbReference type="Proteomes" id="UP001159427"/>
    </source>
</evidence>
<dbReference type="EMBL" id="CALNXI010000018">
    <property type="protein sequence ID" value="CAH3015080.1"/>
    <property type="molecule type" value="Genomic_DNA"/>
</dbReference>
<feature type="transmembrane region" description="Helical" evidence="1">
    <location>
        <begin position="36"/>
        <end position="54"/>
    </location>
</feature>
<evidence type="ECO:0000313" key="2">
    <source>
        <dbReference type="EMBL" id="CAH3015080.1"/>
    </source>
</evidence>
<evidence type="ECO:0000256" key="1">
    <source>
        <dbReference type="SAM" id="Phobius"/>
    </source>
</evidence>
<sequence>LDRKTARGSREQEEVSKLGSALKMINMSSLSLDVSSFEPVLLFLCLLICVLLSGKAARKHFFPKLPPGPWGLPVVETICPKMCSKSRLKSAKSPLPVNVRRSKTSLLKLPGAPVLVTGNQHKMVLPYWATVPLHAVRI</sequence>
<keyword evidence="3" id="KW-1185">Reference proteome</keyword>
<proteinExistence type="predicted"/>
<feature type="non-terminal residue" evidence="2">
    <location>
        <position position="1"/>
    </location>
</feature>
<organism evidence="2 3">
    <name type="scientific">Porites evermanni</name>
    <dbReference type="NCBI Taxonomy" id="104178"/>
    <lineage>
        <taxon>Eukaryota</taxon>
        <taxon>Metazoa</taxon>
        <taxon>Cnidaria</taxon>
        <taxon>Anthozoa</taxon>
        <taxon>Hexacorallia</taxon>
        <taxon>Scleractinia</taxon>
        <taxon>Fungiina</taxon>
        <taxon>Poritidae</taxon>
        <taxon>Porites</taxon>
    </lineage>
</organism>
<dbReference type="Proteomes" id="UP001159427">
    <property type="component" value="Unassembled WGS sequence"/>
</dbReference>
<keyword evidence="1" id="KW-0472">Membrane</keyword>
<name>A0ABN8LDC6_9CNID</name>
<accession>A0ABN8LDC6</accession>
<comment type="caution">
    <text evidence="2">The sequence shown here is derived from an EMBL/GenBank/DDBJ whole genome shotgun (WGS) entry which is preliminary data.</text>
</comment>
<protein>
    <submittedName>
        <fullName evidence="2">Uncharacterized protein</fullName>
    </submittedName>
</protein>
<keyword evidence="1" id="KW-1133">Transmembrane helix</keyword>
<keyword evidence="1" id="KW-0812">Transmembrane</keyword>